<dbReference type="GO" id="GO:0005524">
    <property type="term" value="F:ATP binding"/>
    <property type="evidence" value="ECO:0007669"/>
    <property type="project" value="UniProtKB-KW"/>
</dbReference>
<dbReference type="Gene3D" id="3.40.50.300">
    <property type="entry name" value="P-loop containing nucleotide triphosphate hydrolases"/>
    <property type="match status" value="1"/>
</dbReference>
<dbReference type="PANTHER" id="PTHR43581:SF2">
    <property type="entry name" value="EXCINUCLEASE ATPASE SUBUNIT"/>
    <property type="match status" value="1"/>
</dbReference>
<keyword evidence="2" id="KW-0067">ATP-binding</keyword>
<accession>A0ABY5I680</accession>
<gene>
    <name evidence="2" type="ORF">NMU03_09820</name>
</gene>
<dbReference type="Pfam" id="PF13304">
    <property type="entry name" value="AAA_21"/>
    <property type="match status" value="1"/>
</dbReference>
<sequence length="282" mass="32891">MLLSLNTEFHNQYLPLDNTNDVHVTLEIKSGNISFDITNSQQFMNVKTYRVLHNEIIYYDNPFVVDKLSKESFSHVMKFALDNEKEGIFVNHLDYMSILLNKPSYMNKSNIYNQILSDNIILDIEKEIMTSVHGDIVYEDGEFKFKEKNLDVALNMCNLSTGVKSFIVLLKLIKDFKIVENGTIILDEPEIHLHPKWQLKYAELLVLLQKTLNLHILINSHSPYFINAIEVYSAKHKIADRCKYYLADLDKENRAYFEDVTTNIDKIYCKLSQPLLDLEDVL</sequence>
<dbReference type="PANTHER" id="PTHR43581">
    <property type="entry name" value="ATP/GTP PHOSPHATASE"/>
    <property type="match status" value="1"/>
</dbReference>
<proteinExistence type="predicted"/>
<name>A0ABY5I680_9FIRM</name>
<feature type="domain" description="ATPase AAA-type core" evidence="1">
    <location>
        <begin position="119"/>
        <end position="227"/>
    </location>
</feature>
<dbReference type="EMBL" id="CP101620">
    <property type="protein sequence ID" value="UTY40836.1"/>
    <property type="molecule type" value="Genomic_DNA"/>
</dbReference>
<evidence type="ECO:0000313" key="3">
    <source>
        <dbReference type="Proteomes" id="UP001060112"/>
    </source>
</evidence>
<reference evidence="2" key="1">
    <citation type="submission" date="2022-07" db="EMBL/GenBank/DDBJ databases">
        <title>Faecal culturing of patients with breast cancer.</title>
        <authorList>
            <person name="Teng N.M.Y."/>
            <person name="Kiu R."/>
            <person name="Evans R."/>
            <person name="Baker D.J."/>
            <person name="Zenner C."/>
            <person name="Robinson S.D."/>
            <person name="Hall L.J."/>
        </authorList>
    </citation>
    <scope>NUCLEOTIDE SEQUENCE</scope>
    <source>
        <strain evidence="2">LH1062</strain>
    </source>
</reference>
<dbReference type="InterPro" id="IPR051396">
    <property type="entry name" value="Bact_Antivir_Def_Nuclease"/>
</dbReference>
<evidence type="ECO:0000259" key="1">
    <source>
        <dbReference type="Pfam" id="PF13304"/>
    </source>
</evidence>
<dbReference type="SUPFAM" id="SSF52540">
    <property type="entry name" value="P-loop containing nucleoside triphosphate hydrolases"/>
    <property type="match status" value="1"/>
</dbReference>
<keyword evidence="3" id="KW-1185">Reference proteome</keyword>
<organism evidence="2 3">
    <name type="scientific">Allocoprobacillus halotolerans</name>
    <dbReference type="NCBI Taxonomy" id="2944914"/>
    <lineage>
        <taxon>Bacteria</taxon>
        <taxon>Bacillati</taxon>
        <taxon>Bacillota</taxon>
        <taxon>Erysipelotrichia</taxon>
        <taxon>Erysipelotrichales</taxon>
        <taxon>Erysipelotrichaceae</taxon>
        <taxon>Allocoprobacillus</taxon>
    </lineage>
</organism>
<keyword evidence="2" id="KW-0547">Nucleotide-binding</keyword>
<protein>
    <submittedName>
        <fullName evidence="2">ATP-binding protein</fullName>
    </submittedName>
</protein>
<dbReference type="RefSeq" id="WP_290142316.1">
    <property type="nucleotide sequence ID" value="NZ_CP101620.1"/>
</dbReference>
<evidence type="ECO:0000313" key="2">
    <source>
        <dbReference type="EMBL" id="UTY40836.1"/>
    </source>
</evidence>
<dbReference type="InterPro" id="IPR003959">
    <property type="entry name" value="ATPase_AAA_core"/>
</dbReference>
<dbReference type="InterPro" id="IPR027417">
    <property type="entry name" value="P-loop_NTPase"/>
</dbReference>
<dbReference type="Proteomes" id="UP001060112">
    <property type="component" value="Chromosome"/>
</dbReference>